<dbReference type="SUPFAM" id="SSF55729">
    <property type="entry name" value="Acyl-CoA N-acyltransferases (Nat)"/>
    <property type="match status" value="1"/>
</dbReference>
<evidence type="ECO:0000313" key="1">
    <source>
        <dbReference type="EMBL" id="SHM78937.1"/>
    </source>
</evidence>
<proteinExistence type="predicted"/>
<reference evidence="1 2" key="1">
    <citation type="submission" date="2016-11" db="EMBL/GenBank/DDBJ databases">
        <authorList>
            <person name="Jaros S."/>
            <person name="Januszkiewicz K."/>
            <person name="Wedrychowicz H."/>
        </authorList>
    </citation>
    <scope>NUCLEOTIDE SEQUENCE [LARGE SCALE GENOMIC DNA]</scope>
    <source>
        <strain evidence="1 2">BPI-34</strain>
    </source>
</reference>
<dbReference type="Proteomes" id="UP000184280">
    <property type="component" value="Unassembled WGS sequence"/>
</dbReference>
<dbReference type="EMBL" id="FRCJ01000006">
    <property type="protein sequence ID" value="SHM78937.1"/>
    <property type="molecule type" value="Genomic_DNA"/>
</dbReference>
<dbReference type="AlphaFoldDB" id="A0A1M7LLQ8"/>
<dbReference type="InterPro" id="IPR016181">
    <property type="entry name" value="Acyl_CoA_acyltransferase"/>
</dbReference>
<sequence length="164" mass="18752">MNRTITKANPQQVDDIMNVIAAAKQIMRQSGNMHQWADNYPSKDVILHDIEIGGGYVVEDDGTIVAYFAFLPSPEPTYAKIYEGNWIEDTLPYHVVHRIASYPDAHGVFKSIMDFCFAHDSNIRIDTHRDNQIMQHVILKQGFTYCGIIYLLSGDERLAYQKTK</sequence>
<dbReference type="OrthoDB" id="9796381at2"/>
<organism evidence="1 2">
    <name type="scientific">Xylanibacter ruminicola</name>
    <name type="common">Prevotella ruminicola</name>
    <dbReference type="NCBI Taxonomy" id="839"/>
    <lineage>
        <taxon>Bacteria</taxon>
        <taxon>Pseudomonadati</taxon>
        <taxon>Bacteroidota</taxon>
        <taxon>Bacteroidia</taxon>
        <taxon>Bacteroidales</taxon>
        <taxon>Prevotellaceae</taxon>
        <taxon>Xylanibacter</taxon>
    </lineage>
</organism>
<evidence type="ECO:0000313" key="2">
    <source>
        <dbReference type="Proteomes" id="UP000184280"/>
    </source>
</evidence>
<protein>
    <recommendedName>
        <fullName evidence="3">N-acetyltransferase domain-containing protein</fullName>
    </recommendedName>
</protein>
<evidence type="ECO:0008006" key="3">
    <source>
        <dbReference type="Google" id="ProtNLM"/>
    </source>
</evidence>
<gene>
    <name evidence="1" type="ORF">SAMN04488494_2614</name>
</gene>
<accession>A0A1M7LLQ8</accession>
<name>A0A1M7LLQ8_XYLRU</name>
<dbReference type="Gene3D" id="3.40.630.30">
    <property type="match status" value="1"/>
</dbReference>
<dbReference type="RefSeq" id="WP_073046601.1">
    <property type="nucleotide sequence ID" value="NZ_FRCJ01000006.1"/>
</dbReference>